<keyword evidence="2" id="KW-1185">Reference proteome</keyword>
<organism evidence="1 2">
    <name type="scientific">Actinoplanes subglobosus</name>
    <dbReference type="NCBI Taxonomy" id="1547892"/>
    <lineage>
        <taxon>Bacteria</taxon>
        <taxon>Bacillati</taxon>
        <taxon>Actinomycetota</taxon>
        <taxon>Actinomycetes</taxon>
        <taxon>Micromonosporales</taxon>
        <taxon>Micromonosporaceae</taxon>
        <taxon>Actinoplanes</taxon>
    </lineage>
</organism>
<dbReference type="EMBL" id="JBHSBL010000016">
    <property type="protein sequence ID" value="MFC4066785.1"/>
    <property type="molecule type" value="Genomic_DNA"/>
</dbReference>
<sequence length="69" mass="7678">MALPGEELIVVPGDVNMLRESDPERAQQERLTVRKQFQSLTAKGYRIAGMEPGPQYVILPCHATRGVEV</sequence>
<proteinExistence type="predicted"/>
<accession>A0ABV8ISH5</accession>
<gene>
    <name evidence="1" type="ORF">ACFO0C_17745</name>
</gene>
<dbReference type="RefSeq" id="WP_378067757.1">
    <property type="nucleotide sequence ID" value="NZ_JBHSBL010000016.1"/>
</dbReference>
<evidence type="ECO:0000313" key="1">
    <source>
        <dbReference type="EMBL" id="MFC4066785.1"/>
    </source>
</evidence>
<dbReference type="Proteomes" id="UP001595867">
    <property type="component" value="Unassembled WGS sequence"/>
</dbReference>
<protein>
    <submittedName>
        <fullName evidence="1">Uncharacterized protein</fullName>
    </submittedName>
</protein>
<comment type="caution">
    <text evidence="1">The sequence shown here is derived from an EMBL/GenBank/DDBJ whole genome shotgun (WGS) entry which is preliminary data.</text>
</comment>
<evidence type="ECO:0000313" key="2">
    <source>
        <dbReference type="Proteomes" id="UP001595867"/>
    </source>
</evidence>
<name>A0ABV8ISH5_9ACTN</name>
<reference evidence="2" key="1">
    <citation type="journal article" date="2019" name="Int. J. Syst. Evol. Microbiol.">
        <title>The Global Catalogue of Microorganisms (GCM) 10K type strain sequencing project: providing services to taxonomists for standard genome sequencing and annotation.</title>
        <authorList>
            <consortium name="The Broad Institute Genomics Platform"/>
            <consortium name="The Broad Institute Genome Sequencing Center for Infectious Disease"/>
            <person name="Wu L."/>
            <person name="Ma J."/>
        </authorList>
    </citation>
    <scope>NUCLEOTIDE SEQUENCE [LARGE SCALE GENOMIC DNA]</scope>
    <source>
        <strain evidence="2">TBRC 5832</strain>
    </source>
</reference>